<keyword evidence="1" id="KW-1133">Transmembrane helix</keyword>
<proteinExistence type="predicted"/>
<comment type="caution">
    <text evidence="2">The sequence shown here is derived from an EMBL/GenBank/DDBJ whole genome shotgun (WGS) entry which is preliminary data.</text>
</comment>
<accession>A0ABS1K0Q7</accession>
<feature type="transmembrane region" description="Helical" evidence="1">
    <location>
        <begin position="12"/>
        <end position="28"/>
    </location>
</feature>
<feature type="transmembrane region" description="Helical" evidence="1">
    <location>
        <begin position="100"/>
        <end position="122"/>
    </location>
</feature>
<reference evidence="2 3" key="1">
    <citation type="submission" date="2021-01" db="EMBL/GenBank/DDBJ databases">
        <title>Genome public.</title>
        <authorList>
            <person name="Liu C."/>
            <person name="Sun Q."/>
        </authorList>
    </citation>
    <scope>NUCLEOTIDE SEQUENCE [LARGE SCALE GENOMIC DNA]</scope>
    <source>
        <strain evidence="2 3">JC656</strain>
    </source>
</reference>
<evidence type="ECO:0000313" key="3">
    <source>
        <dbReference type="Proteomes" id="UP000639051"/>
    </source>
</evidence>
<gene>
    <name evidence="2" type="ORF">JJE72_06945</name>
</gene>
<protein>
    <submittedName>
        <fullName evidence="2">DUF3054 domain-containing protein</fullName>
    </submittedName>
</protein>
<feature type="transmembrane region" description="Helical" evidence="1">
    <location>
        <begin position="68"/>
        <end position="88"/>
    </location>
</feature>
<keyword evidence="1" id="KW-0472">Membrane</keyword>
<organism evidence="2 3">
    <name type="scientific">Sinomonas cellulolyticus</name>
    <dbReference type="NCBI Taxonomy" id="2801916"/>
    <lineage>
        <taxon>Bacteria</taxon>
        <taxon>Bacillati</taxon>
        <taxon>Actinomycetota</taxon>
        <taxon>Actinomycetes</taxon>
        <taxon>Micrococcales</taxon>
        <taxon>Micrococcaceae</taxon>
        <taxon>Sinomonas</taxon>
    </lineage>
</organism>
<dbReference type="Proteomes" id="UP000639051">
    <property type="component" value="Unassembled WGS sequence"/>
</dbReference>
<dbReference type="InterPro" id="IPR021414">
    <property type="entry name" value="DUF3054"/>
</dbReference>
<sequence>MQSSSVSPARPAALAAVADLVVVLAFAATGRATHNLDSPVLGVLATAWPFVVGLAATWAVLRLWRRPLAVWPSGILVWIGTYAIGMLLRWATGGGMATPFLLVALGTLGLFLVGWRAVALGVRAGRRATADR</sequence>
<feature type="transmembrane region" description="Helical" evidence="1">
    <location>
        <begin position="40"/>
        <end position="61"/>
    </location>
</feature>
<dbReference type="EMBL" id="JAERRC010000020">
    <property type="protein sequence ID" value="MBL0705246.1"/>
    <property type="molecule type" value="Genomic_DNA"/>
</dbReference>
<evidence type="ECO:0000256" key="1">
    <source>
        <dbReference type="SAM" id="Phobius"/>
    </source>
</evidence>
<name>A0ABS1K0Q7_9MICC</name>
<dbReference type="Pfam" id="PF11255">
    <property type="entry name" value="DUF3054"/>
    <property type="match status" value="1"/>
</dbReference>
<keyword evidence="1" id="KW-0812">Transmembrane</keyword>
<keyword evidence="3" id="KW-1185">Reference proteome</keyword>
<evidence type="ECO:0000313" key="2">
    <source>
        <dbReference type="EMBL" id="MBL0705246.1"/>
    </source>
</evidence>
<dbReference type="RefSeq" id="WP_189692005.1">
    <property type="nucleotide sequence ID" value="NZ_BNCM01000001.1"/>
</dbReference>